<name>A0A1I1HS19_NATHA</name>
<evidence type="ECO:0000313" key="8">
    <source>
        <dbReference type="Proteomes" id="UP000199161"/>
    </source>
</evidence>
<dbReference type="InterPro" id="IPR002104">
    <property type="entry name" value="Integrase_catalytic"/>
</dbReference>
<dbReference type="InterPro" id="IPR011010">
    <property type="entry name" value="DNA_brk_join_enz"/>
</dbReference>
<dbReference type="AlphaFoldDB" id="A0A1I1HS19"/>
<organism evidence="7 8">
    <name type="scientific">Natronobacterium haloterrestre</name>
    <name type="common">Halobiforma haloterrestris</name>
    <dbReference type="NCBI Taxonomy" id="148448"/>
    <lineage>
        <taxon>Archaea</taxon>
        <taxon>Methanobacteriati</taxon>
        <taxon>Methanobacteriota</taxon>
        <taxon>Stenosarchaea group</taxon>
        <taxon>Halobacteria</taxon>
        <taxon>Halobacteriales</taxon>
        <taxon>Natrialbaceae</taxon>
        <taxon>Natronobacterium</taxon>
    </lineage>
</organism>
<dbReference type="SUPFAM" id="SSF56349">
    <property type="entry name" value="DNA breaking-rejoining enzymes"/>
    <property type="match status" value="1"/>
</dbReference>
<dbReference type="GO" id="GO:0006310">
    <property type="term" value="P:DNA recombination"/>
    <property type="evidence" value="ECO:0007669"/>
    <property type="project" value="UniProtKB-KW"/>
</dbReference>
<protein>
    <submittedName>
        <fullName evidence="7">Site-specific recombinase XerD</fullName>
    </submittedName>
</protein>
<keyword evidence="3" id="KW-0233">DNA recombination</keyword>
<keyword evidence="2 4" id="KW-0238">DNA-binding</keyword>
<evidence type="ECO:0000256" key="3">
    <source>
        <dbReference type="ARBA" id="ARBA00023172"/>
    </source>
</evidence>
<evidence type="ECO:0000256" key="4">
    <source>
        <dbReference type="PROSITE-ProRule" id="PRU01248"/>
    </source>
</evidence>
<feature type="domain" description="Core-binding (CB)" evidence="6">
    <location>
        <begin position="1"/>
        <end position="85"/>
    </location>
</feature>
<evidence type="ECO:0000259" key="5">
    <source>
        <dbReference type="PROSITE" id="PS51898"/>
    </source>
</evidence>
<dbReference type="PANTHER" id="PTHR30349">
    <property type="entry name" value="PHAGE INTEGRASE-RELATED"/>
    <property type="match status" value="1"/>
</dbReference>
<dbReference type="Gene3D" id="1.10.443.10">
    <property type="entry name" value="Intergrase catalytic core"/>
    <property type="match status" value="1"/>
</dbReference>
<dbReference type="InterPro" id="IPR010998">
    <property type="entry name" value="Integrase_recombinase_N"/>
</dbReference>
<keyword evidence="1" id="KW-0229">DNA integration</keyword>
<dbReference type="InterPro" id="IPR013762">
    <property type="entry name" value="Integrase-like_cat_sf"/>
</dbReference>
<dbReference type="CDD" id="cd00397">
    <property type="entry name" value="DNA_BRE_C"/>
    <property type="match status" value="1"/>
</dbReference>
<dbReference type="GO" id="GO:0015074">
    <property type="term" value="P:DNA integration"/>
    <property type="evidence" value="ECO:0007669"/>
    <property type="project" value="UniProtKB-KW"/>
</dbReference>
<evidence type="ECO:0000313" key="7">
    <source>
        <dbReference type="EMBL" id="SFC24213.1"/>
    </source>
</evidence>
<proteinExistence type="predicted"/>
<gene>
    <name evidence="7" type="ORF">SAMN05444422_10626</name>
</gene>
<evidence type="ECO:0000256" key="1">
    <source>
        <dbReference type="ARBA" id="ARBA00022908"/>
    </source>
</evidence>
<dbReference type="Gene3D" id="1.10.150.130">
    <property type="match status" value="1"/>
</dbReference>
<sequence length="324" mass="37851">MTETVPYWERCKDHIASDMDTEDALKQARSTLKHFAVFLKERDLEPENVEALDILSYLNKLKNTYTKVTTYNMYRHLGAYFRALEIERIIVDNPVDEAEKEYDDEIKPDEWSTSNPKKVEEQGESVIELDSDKIDQMVREADSIRDKLIIQLLRDTGLRASELCSVTVKQIEEGREHRKIENIQIAKRDGAEKTVYYTNRTDSLLTEYLNVGRKRYKPASESPYLLVSLRSEQIHPNWLNRIVRQTARDAGVQEIMFTDAKGDPRYRYVAQHFRSNFAIKYISDGGNVEFLRQMLGHADLETTEEAYLSFKEKSIRESYRDVIG</sequence>
<dbReference type="InterPro" id="IPR050090">
    <property type="entry name" value="Tyrosine_recombinase_XerCD"/>
</dbReference>
<evidence type="ECO:0000259" key="6">
    <source>
        <dbReference type="PROSITE" id="PS51900"/>
    </source>
</evidence>
<reference evidence="8" key="1">
    <citation type="submission" date="2016-10" db="EMBL/GenBank/DDBJ databases">
        <authorList>
            <person name="Varghese N."/>
            <person name="Submissions S."/>
        </authorList>
    </citation>
    <scope>NUCLEOTIDE SEQUENCE [LARGE SCALE GENOMIC DNA]</scope>
    <source>
        <strain evidence="8">DSM 13078</strain>
    </source>
</reference>
<dbReference type="InterPro" id="IPR044068">
    <property type="entry name" value="CB"/>
</dbReference>
<dbReference type="EMBL" id="FOKW01000006">
    <property type="protein sequence ID" value="SFC24213.1"/>
    <property type="molecule type" value="Genomic_DNA"/>
</dbReference>
<accession>A0A1I1HS19</accession>
<dbReference type="PROSITE" id="PS51900">
    <property type="entry name" value="CB"/>
    <property type="match status" value="1"/>
</dbReference>
<dbReference type="PANTHER" id="PTHR30349:SF41">
    <property type="entry name" value="INTEGRASE_RECOMBINASE PROTEIN MJ0367-RELATED"/>
    <property type="match status" value="1"/>
</dbReference>
<feature type="domain" description="Tyr recombinase" evidence="5">
    <location>
        <begin position="114"/>
        <end position="320"/>
    </location>
</feature>
<dbReference type="PROSITE" id="PS51898">
    <property type="entry name" value="TYR_RECOMBINASE"/>
    <property type="match status" value="1"/>
</dbReference>
<dbReference type="Pfam" id="PF00589">
    <property type="entry name" value="Phage_integrase"/>
    <property type="match status" value="1"/>
</dbReference>
<dbReference type="Proteomes" id="UP000199161">
    <property type="component" value="Unassembled WGS sequence"/>
</dbReference>
<keyword evidence="8" id="KW-1185">Reference proteome</keyword>
<evidence type="ECO:0000256" key="2">
    <source>
        <dbReference type="ARBA" id="ARBA00023125"/>
    </source>
</evidence>
<dbReference type="GO" id="GO:0003677">
    <property type="term" value="F:DNA binding"/>
    <property type="evidence" value="ECO:0007669"/>
    <property type="project" value="UniProtKB-UniRule"/>
</dbReference>
<dbReference type="RefSeq" id="WP_089788383.1">
    <property type="nucleotide sequence ID" value="NZ_FOKW01000006.1"/>
</dbReference>
<dbReference type="OrthoDB" id="206452at2157"/>